<organism evidence="1 2">
    <name type="scientific">Lagenidium giganteum</name>
    <dbReference type="NCBI Taxonomy" id="4803"/>
    <lineage>
        <taxon>Eukaryota</taxon>
        <taxon>Sar</taxon>
        <taxon>Stramenopiles</taxon>
        <taxon>Oomycota</taxon>
        <taxon>Peronosporomycetes</taxon>
        <taxon>Pythiales</taxon>
        <taxon>Pythiaceae</taxon>
    </lineage>
</organism>
<evidence type="ECO:0000313" key="2">
    <source>
        <dbReference type="Proteomes" id="UP001146120"/>
    </source>
</evidence>
<dbReference type="Proteomes" id="UP001146120">
    <property type="component" value="Unassembled WGS sequence"/>
</dbReference>
<sequence length="88" mass="9708">MDRLLQLRYSLSARRTLYDASANGIWPVSSLRALVATWRHGSKRIPGERAMIKVSSHNASESCHVICAGSNGRSLTHWALGSERSIDS</sequence>
<protein>
    <submittedName>
        <fullName evidence="1">Uncharacterized protein</fullName>
    </submittedName>
</protein>
<reference evidence="1" key="1">
    <citation type="submission" date="2022-11" db="EMBL/GenBank/DDBJ databases">
        <authorList>
            <person name="Morgan W.R."/>
            <person name="Tartar A."/>
        </authorList>
    </citation>
    <scope>NUCLEOTIDE SEQUENCE</scope>
    <source>
        <strain evidence="1">ARSEF 373</strain>
    </source>
</reference>
<proteinExistence type="predicted"/>
<comment type="caution">
    <text evidence="1">The sequence shown here is derived from an EMBL/GenBank/DDBJ whole genome shotgun (WGS) entry which is preliminary data.</text>
</comment>
<dbReference type="AlphaFoldDB" id="A0AAV2YXM2"/>
<accession>A0AAV2YXM2</accession>
<name>A0AAV2YXM2_9STRA</name>
<reference evidence="1" key="2">
    <citation type="journal article" date="2023" name="Microbiol Resour">
        <title>Decontamination and Annotation of the Draft Genome Sequence of the Oomycete Lagenidium giganteum ARSEF 373.</title>
        <authorList>
            <person name="Morgan W.R."/>
            <person name="Tartar A."/>
        </authorList>
    </citation>
    <scope>NUCLEOTIDE SEQUENCE</scope>
    <source>
        <strain evidence="1">ARSEF 373</strain>
    </source>
</reference>
<dbReference type="EMBL" id="DAKRPA010000121">
    <property type="protein sequence ID" value="DAZ97928.1"/>
    <property type="molecule type" value="Genomic_DNA"/>
</dbReference>
<keyword evidence="2" id="KW-1185">Reference proteome</keyword>
<gene>
    <name evidence="1" type="ORF">N0F65_007269</name>
</gene>
<evidence type="ECO:0000313" key="1">
    <source>
        <dbReference type="EMBL" id="DAZ97928.1"/>
    </source>
</evidence>